<dbReference type="Pfam" id="PF00294">
    <property type="entry name" value="PfkB"/>
    <property type="match status" value="1"/>
</dbReference>
<accession>A0A2Z4Y5M8</accession>
<dbReference type="PANTHER" id="PTHR10584:SF166">
    <property type="entry name" value="RIBOKINASE"/>
    <property type="match status" value="1"/>
</dbReference>
<dbReference type="Gene3D" id="3.40.1190.20">
    <property type="match status" value="1"/>
</dbReference>
<evidence type="ECO:0000259" key="3">
    <source>
        <dbReference type="Pfam" id="PF00294"/>
    </source>
</evidence>
<dbReference type="InterPro" id="IPR002173">
    <property type="entry name" value="Carboh/pur_kinase_PfkB_CS"/>
</dbReference>
<evidence type="ECO:0000256" key="1">
    <source>
        <dbReference type="ARBA" id="ARBA00022679"/>
    </source>
</evidence>
<protein>
    <submittedName>
        <fullName evidence="4">Ribokinase</fullName>
    </submittedName>
</protein>
<dbReference type="SUPFAM" id="SSF53613">
    <property type="entry name" value="Ribokinase-like"/>
    <property type="match status" value="1"/>
</dbReference>
<evidence type="ECO:0000313" key="4">
    <source>
        <dbReference type="EMBL" id="AXA36531.1"/>
    </source>
</evidence>
<dbReference type="EMBL" id="CP030759">
    <property type="protein sequence ID" value="AXA36531.1"/>
    <property type="molecule type" value="Genomic_DNA"/>
</dbReference>
<keyword evidence="1" id="KW-0808">Transferase</keyword>
<organism evidence="4 5">
    <name type="scientific">Sumerlaea chitinivorans</name>
    <dbReference type="NCBI Taxonomy" id="2250252"/>
    <lineage>
        <taxon>Bacteria</taxon>
        <taxon>Candidatus Sumerlaeota</taxon>
        <taxon>Candidatus Sumerlaeia</taxon>
        <taxon>Candidatus Sumerlaeales</taxon>
        <taxon>Candidatus Sumerlaeaceae</taxon>
        <taxon>Candidatus Sumerlaea</taxon>
    </lineage>
</organism>
<reference evidence="4 5" key="1">
    <citation type="submission" date="2018-05" db="EMBL/GenBank/DDBJ databases">
        <title>A metagenomic window into the 2 km-deep terrestrial subsurface aquifer revealed taxonomically and functionally diverse microbial community comprising novel uncultured bacterial lineages.</title>
        <authorList>
            <person name="Kadnikov V.V."/>
            <person name="Mardanov A.V."/>
            <person name="Beletsky A.V."/>
            <person name="Banks D."/>
            <person name="Pimenov N.V."/>
            <person name="Frank Y.A."/>
            <person name="Karnachuk O.V."/>
            <person name="Ravin N.V."/>
        </authorList>
    </citation>
    <scope>NUCLEOTIDE SEQUENCE [LARGE SCALE GENOMIC DNA]</scope>
    <source>
        <strain evidence="4">BY</strain>
    </source>
</reference>
<dbReference type="GO" id="GO:0016301">
    <property type="term" value="F:kinase activity"/>
    <property type="evidence" value="ECO:0007669"/>
    <property type="project" value="UniProtKB-KW"/>
</dbReference>
<dbReference type="PANTHER" id="PTHR10584">
    <property type="entry name" value="SUGAR KINASE"/>
    <property type="match status" value="1"/>
</dbReference>
<proteinExistence type="predicted"/>
<dbReference type="PROSITE" id="PS00584">
    <property type="entry name" value="PFKB_KINASES_2"/>
    <property type="match status" value="1"/>
</dbReference>
<gene>
    <name evidence="4" type="ORF">BRCON_1754</name>
</gene>
<dbReference type="AlphaFoldDB" id="A0A2Z4Y5M8"/>
<dbReference type="InterPro" id="IPR011611">
    <property type="entry name" value="PfkB_dom"/>
</dbReference>
<sequence length="314" mass="35117">MSLVIVGSVALDNVRTPFGEVVEALGGSCAYASVSASYFARPAIVAVVGGDFPAEYRRLLERHRIDLSGLQTKPDGKTFRWRGYYQYDMNQAHTLETRLNVFADFHPVIPDALRKNPFVLLGNIDPDLQLEVLEQLVEPRLALVDTMNYWIEGKQEQLLKVIRRCHVVLLNDAEARQLCDTPNLQNAARQILKLGPQRVIIKKGEHGCLMFSNGSYFSAPAFPLEVIKDPTGAGDTFAGGFLGYLAGARRLDESTFRKAVIVGTAMASFTVEDFSLNRLAALRPSEIEKRCLQLREQTRFPRIELPHLTRKSGR</sequence>
<feature type="domain" description="Carbohydrate kinase PfkB" evidence="3">
    <location>
        <begin position="23"/>
        <end position="275"/>
    </location>
</feature>
<evidence type="ECO:0000313" key="5">
    <source>
        <dbReference type="Proteomes" id="UP000262583"/>
    </source>
</evidence>
<keyword evidence="2 4" id="KW-0418">Kinase</keyword>
<dbReference type="InterPro" id="IPR029056">
    <property type="entry name" value="Ribokinase-like"/>
</dbReference>
<evidence type="ECO:0000256" key="2">
    <source>
        <dbReference type="ARBA" id="ARBA00022777"/>
    </source>
</evidence>
<dbReference type="GO" id="GO:0005829">
    <property type="term" value="C:cytosol"/>
    <property type="evidence" value="ECO:0007669"/>
    <property type="project" value="TreeGrafter"/>
</dbReference>
<name>A0A2Z4Y5M8_SUMC1</name>
<dbReference type="Proteomes" id="UP000262583">
    <property type="component" value="Chromosome"/>
</dbReference>
<dbReference type="KEGG" id="schv:BRCON_1754"/>